<evidence type="ECO:0000313" key="14">
    <source>
        <dbReference type="EMBL" id="EDK42264.1"/>
    </source>
</evidence>
<keyword evidence="11" id="KW-0175">Coiled coil</keyword>
<organism evidence="14 15">
    <name type="scientific">Lodderomyces elongisporus (strain ATCC 11503 / CBS 2605 / JCM 1781 / NBRC 1676 / NRRL YB-4239)</name>
    <name type="common">Yeast</name>
    <name type="synonym">Saccharomyces elongisporus</name>
    <dbReference type="NCBI Taxonomy" id="379508"/>
    <lineage>
        <taxon>Eukaryota</taxon>
        <taxon>Fungi</taxon>
        <taxon>Dikarya</taxon>
        <taxon>Ascomycota</taxon>
        <taxon>Saccharomycotina</taxon>
        <taxon>Pichiomycetes</taxon>
        <taxon>Debaryomycetaceae</taxon>
        <taxon>Candida/Lodderomyces clade</taxon>
        <taxon>Lodderomyces</taxon>
    </lineage>
</organism>
<dbReference type="GO" id="GO:0003777">
    <property type="term" value="F:microtubule motor activity"/>
    <property type="evidence" value="ECO:0007669"/>
    <property type="project" value="InterPro"/>
</dbReference>
<dbReference type="PRINTS" id="PR00380">
    <property type="entry name" value="KINESINHEAVY"/>
</dbReference>
<dbReference type="GO" id="GO:0005874">
    <property type="term" value="C:microtubule"/>
    <property type="evidence" value="ECO:0007669"/>
    <property type="project" value="UniProtKB-KW"/>
</dbReference>
<dbReference type="InterPro" id="IPR027640">
    <property type="entry name" value="Kinesin-like_fam"/>
</dbReference>
<dbReference type="PROSITE" id="PS50067">
    <property type="entry name" value="KINESIN_MOTOR_2"/>
    <property type="match status" value="1"/>
</dbReference>
<keyword evidence="4 9" id="KW-0547">Nucleotide-binding</keyword>
<dbReference type="CDD" id="cd01369">
    <property type="entry name" value="KISc_KHC_KIF5"/>
    <property type="match status" value="1"/>
</dbReference>
<dbReference type="KEGG" id="lel:PVL30_000432"/>
<dbReference type="Proteomes" id="UP000001996">
    <property type="component" value="Unassembled WGS sequence"/>
</dbReference>
<comment type="subcellular location">
    <subcellularLocation>
        <location evidence="1">Cytoplasm</location>
        <location evidence="1">Cytoskeleton</location>
    </subcellularLocation>
</comment>
<feature type="domain" description="Kinesin motor" evidence="13">
    <location>
        <begin position="59"/>
        <end position="395"/>
    </location>
</feature>
<dbReference type="OrthoDB" id="3176171at2759"/>
<dbReference type="VEuPathDB" id="FungiDB:LELG_00442"/>
<dbReference type="InParanoid" id="A5DSV6"/>
<dbReference type="PROSITE" id="PS00411">
    <property type="entry name" value="KINESIN_MOTOR_1"/>
    <property type="match status" value="1"/>
</dbReference>
<feature type="compositionally biased region" description="Basic and acidic residues" evidence="12">
    <location>
        <begin position="766"/>
        <end position="777"/>
    </location>
</feature>
<evidence type="ECO:0000256" key="7">
    <source>
        <dbReference type="ARBA" id="ARBA00023212"/>
    </source>
</evidence>
<keyword evidence="7" id="KW-0206">Cytoskeleton</keyword>
<evidence type="ECO:0000256" key="5">
    <source>
        <dbReference type="ARBA" id="ARBA00022840"/>
    </source>
</evidence>
<gene>
    <name evidence="14" type="ORF">LELG_00442</name>
</gene>
<keyword evidence="3 10" id="KW-0493">Microtubule</keyword>
<dbReference type="InterPro" id="IPR001752">
    <property type="entry name" value="Kinesin_motor_dom"/>
</dbReference>
<dbReference type="AlphaFoldDB" id="A5DSV6"/>
<feature type="compositionally biased region" description="Low complexity" evidence="12">
    <location>
        <begin position="788"/>
        <end position="798"/>
    </location>
</feature>
<dbReference type="InterPro" id="IPR019821">
    <property type="entry name" value="Kinesin_motor_CS"/>
</dbReference>
<name>A5DSV6_LODEL</name>
<evidence type="ECO:0000256" key="6">
    <source>
        <dbReference type="ARBA" id="ARBA00023175"/>
    </source>
</evidence>
<dbReference type="PANTHER" id="PTHR47968">
    <property type="entry name" value="CENTROMERE PROTEIN E"/>
    <property type="match status" value="1"/>
</dbReference>
<dbReference type="eggNOG" id="KOG0240">
    <property type="taxonomic scope" value="Eukaryota"/>
</dbReference>
<dbReference type="GeneID" id="5235370"/>
<accession>A5DSV6</accession>
<feature type="region of interest" description="Disordered" evidence="12">
    <location>
        <begin position="757"/>
        <end position="798"/>
    </location>
</feature>
<evidence type="ECO:0000256" key="8">
    <source>
        <dbReference type="ARBA" id="ARBA00034704"/>
    </source>
</evidence>
<protein>
    <recommendedName>
        <fullName evidence="10">Kinesin-like protein</fullName>
    </recommendedName>
</protein>
<feature type="compositionally biased region" description="Low complexity" evidence="12">
    <location>
        <begin position="857"/>
        <end position="871"/>
    </location>
</feature>
<dbReference type="FunFam" id="3.40.850.10:FF:000019">
    <property type="entry name" value="Kinesin-like protein KIN-5D"/>
    <property type="match status" value="1"/>
</dbReference>
<dbReference type="SUPFAM" id="SSF52540">
    <property type="entry name" value="P-loop containing nucleoside triphosphate hydrolases"/>
    <property type="match status" value="1"/>
</dbReference>
<dbReference type="OMA" id="ETLGFRN"/>
<dbReference type="GO" id="GO:0007018">
    <property type="term" value="P:microtubule-based movement"/>
    <property type="evidence" value="ECO:0007669"/>
    <property type="project" value="InterPro"/>
</dbReference>
<feature type="coiled-coil region" evidence="11">
    <location>
        <begin position="520"/>
        <end position="547"/>
    </location>
</feature>
<evidence type="ECO:0000256" key="1">
    <source>
        <dbReference type="ARBA" id="ARBA00004245"/>
    </source>
</evidence>
<evidence type="ECO:0000256" key="10">
    <source>
        <dbReference type="RuleBase" id="RU000394"/>
    </source>
</evidence>
<feature type="binding site" evidence="9">
    <location>
        <begin position="139"/>
        <end position="146"/>
    </location>
    <ligand>
        <name>ATP</name>
        <dbReference type="ChEBI" id="CHEBI:30616"/>
    </ligand>
</feature>
<sequence>MSRFNSETYNTIDIENASFNQNNDDASIINQSTGNYLTLSSSRQSDDPAVNQVNQSLSNIRVICRFRPENSAELARGHCIATFPNPQTVAIQSATTTNHFTFDRVFEPHATQNDIYLFSIADIVSDMFAGINGTVIAYGQTGSGKTYTMFGNQIYDNHDYEETHGIIPRIAHDVFEKIGASDNRIEYTLCISLMEIYVEQIRDLLIDKSDKEEEEGKDQRQYTIQEDKIDGIAVSGLVQKEVLDELLLAKIVNQGLNKRQTASTGMNTESSRSHTILQIQLRQTDTVTGVSKRSVLSLVDLAGSEKVRKTGAQGQTLEEAKKINKSLSALSNVINALTDGRSTHIPYRDSKLTRILQDSLGGNSRTSLIINCSPSSVNELEILSTLRFGARAKAIRNNVHVNTEVSPNAIKKKFHHLEKVNVQNQLYIKDLEDELSRYRQSQIRPLSLSNDEFDVLLLFSGTNSDSIYSIDSTVRTVSPRQSVARLSRMPSRLPIPSSHISLASTLRPTSANFNRHSIAKVSVDEELERRDRKIQELENVILSMKMQNVANAHQEESKLFSLETSLHNIVAKLNEAELVNNNLRKHLLISEKIIESRDDKISKLKIALKDQQLLISRETLAFKNRLGDIYLKLNEMSVLKEEEMKQKELKTPIELNEQNGLSKTNNGKVGDSAIHGGVDETESASEKTMVIAPEPVAKLRGSRLKSANATDDQETISNFEPEPEFLDMSFDSSVNNNSQFTTTEHLLVDDTITTDTYKSIGTSTDKSTEESTEKSTDKSIGTSTDVGANVNTSTSAASDSNAAFMSREFAKEGFSIYSSEKLDAPNEKDVFTGFHQEYVSINEFLKESRRRSIMSTRSVRSAKSAKSVKSVKSGRDSGLGKLSLSPSSQQVNNIQENDTDEIETSGMFRDDNNDYNDFNYNHNCNGDNKTKQNVPLAKVNKNGEKQHHKTGLGINLRLGKSVKTTSSLGLFQ</sequence>
<dbReference type="GO" id="GO:0007010">
    <property type="term" value="P:cytoskeleton organization"/>
    <property type="evidence" value="ECO:0007669"/>
    <property type="project" value="UniProtKB-ARBA"/>
</dbReference>
<comment type="similarity">
    <text evidence="8">Belongs to the TRAFAC class myosin-kinesin ATPase superfamily. Kinesin family. KIN-5/BimC subfamily.</text>
</comment>
<evidence type="ECO:0000256" key="3">
    <source>
        <dbReference type="ARBA" id="ARBA00022701"/>
    </source>
</evidence>
<dbReference type="STRING" id="379508.A5DSV6"/>
<evidence type="ECO:0000259" key="13">
    <source>
        <dbReference type="PROSITE" id="PS50067"/>
    </source>
</evidence>
<dbReference type="SMART" id="SM00129">
    <property type="entry name" value="KISc"/>
    <property type="match status" value="1"/>
</dbReference>
<dbReference type="HOGENOM" id="CLU_305241_0_0_1"/>
<keyword evidence="6 9" id="KW-0505">Motor protein</keyword>
<keyword evidence="15" id="KW-1185">Reference proteome</keyword>
<dbReference type="PANTHER" id="PTHR47968:SF17">
    <property type="entry name" value="KINESIN-LIKE PROTEIN"/>
    <property type="match status" value="1"/>
</dbReference>
<dbReference type="GO" id="GO:0008017">
    <property type="term" value="F:microtubule binding"/>
    <property type="evidence" value="ECO:0007669"/>
    <property type="project" value="InterPro"/>
</dbReference>
<dbReference type="Pfam" id="PF00225">
    <property type="entry name" value="Kinesin"/>
    <property type="match status" value="1"/>
</dbReference>
<reference evidence="14 15" key="1">
    <citation type="journal article" date="2009" name="Nature">
        <title>Evolution of pathogenicity and sexual reproduction in eight Candida genomes.</title>
        <authorList>
            <person name="Butler G."/>
            <person name="Rasmussen M.D."/>
            <person name="Lin M.F."/>
            <person name="Santos M.A."/>
            <person name="Sakthikumar S."/>
            <person name="Munro C.A."/>
            <person name="Rheinbay E."/>
            <person name="Grabherr M."/>
            <person name="Forche A."/>
            <person name="Reedy J.L."/>
            <person name="Agrafioti I."/>
            <person name="Arnaud M.B."/>
            <person name="Bates S."/>
            <person name="Brown A.J."/>
            <person name="Brunke S."/>
            <person name="Costanzo M.C."/>
            <person name="Fitzpatrick D.A."/>
            <person name="de Groot P.W."/>
            <person name="Harris D."/>
            <person name="Hoyer L.L."/>
            <person name="Hube B."/>
            <person name="Klis F.M."/>
            <person name="Kodira C."/>
            <person name="Lennard N."/>
            <person name="Logue M.E."/>
            <person name="Martin R."/>
            <person name="Neiman A.M."/>
            <person name="Nikolaou E."/>
            <person name="Quail M.A."/>
            <person name="Quinn J."/>
            <person name="Santos M.C."/>
            <person name="Schmitzberger F.F."/>
            <person name="Sherlock G."/>
            <person name="Shah P."/>
            <person name="Silverstein K.A."/>
            <person name="Skrzypek M.S."/>
            <person name="Soll D."/>
            <person name="Staggs R."/>
            <person name="Stansfield I."/>
            <person name="Stumpf M.P."/>
            <person name="Sudbery P.E."/>
            <person name="Srikantha T."/>
            <person name="Zeng Q."/>
            <person name="Berman J."/>
            <person name="Berriman M."/>
            <person name="Heitman J."/>
            <person name="Gow N.A."/>
            <person name="Lorenz M.C."/>
            <person name="Birren B.W."/>
            <person name="Kellis M."/>
            <person name="Cuomo C.A."/>
        </authorList>
    </citation>
    <scope>NUCLEOTIDE SEQUENCE [LARGE SCALE GENOMIC DNA]</scope>
    <source>
        <strain evidence="15">ATCC 11503 / BCRC 21390 / CBS 2605 / JCM 1781 / NBRC 1676 / NRRL YB-4239</strain>
    </source>
</reference>
<evidence type="ECO:0000256" key="4">
    <source>
        <dbReference type="ARBA" id="ARBA00022741"/>
    </source>
</evidence>
<evidence type="ECO:0000256" key="2">
    <source>
        <dbReference type="ARBA" id="ARBA00022490"/>
    </source>
</evidence>
<keyword evidence="5 9" id="KW-0067">ATP-binding</keyword>
<dbReference type="InterPro" id="IPR027417">
    <property type="entry name" value="P-loop_NTPase"/>
</dbReference>
<evidence type="ECO:0000256" key="9">
    <source>
        <dbReference type="PROSITE-ProRule" id="PRU00283"/>
    </source>
</evidence>
<evidence type="ECO:0000313" key="15">
    <source>
        <dbReference type="Proteomes" id="UP000001996"/>
    </source>
</evidence>
<evidence type="ECO:0000256" key="11">
    <source>
        <dbReference type="SAM" id="Coils"/>
    </source>
</evidence>
<dbReference type="Gene3D" id="3.40.850.10">
    <property type="entry name" value="Kinesin motor domain"/>
    <property type="match status" value="1"/>
</dbReference>
<dbReference type="GO" id="GO:0005524">
    <property type="term" value="F:ATP binding"/>
    <property type="evidence" value="ECO:0007669"/>
    <property type="project" value="UniProtKB-UniRule"/>
</dbReference>
<keyword evidence="2" id="KW-0963">Cytoplasm</keyword>
<proteinExistence type="inferred from homology"/>
<evidence type="ECO:0000256" key="12">
    <source>
        <dbReference type="SAM" id="MobiDB-lite"/>
    </source>
</evidence>
<dbReference type="InterPro" id="IPR036961">
    <property type="entry name" value="Kinesin_motor_dom_sf"/>
</dbReference>
<feature type="region of interest" description="Disordered" evidence="12">
    <location>
        <begin position="852"/>
        <end position="880"/>
    </location>
</feature>
<dbReference type="EMBL" id="CH981524">
    <property type="protein sequence ID" value="EDK42264.1"/>
    <property type="molecule type" value="Genomic_DNA"/>
</dbReference>